<keyword evidence="4" id="KW-1185">Reference proteome</keyword>
<sequence length="186" mass="20368" precursor="true">MKRFALISLLALAAAPVAAQDHVTRVDASRAAIQQFAQTLQGELQAAMQAGGPVQAIEVCHTRAPEIAQQVSGQRGVDLSRTSLKIRNPGNAPDAWEREVLERFDARRAAGENPMHIEEFTYYVRGDEQEFRFMKAIPVGEVCLACHGTAVQAPVIDALNRLYPADAARGYEQGQLRGAFVVRQPM</sequence>
<name>B8GRG1_THISH</name>
<gene>
    <name evidence="3" type="ordered locus">Tgr7_1430</name>
</gene>
<dbReference type="InterPro" id="IPR021796">
    <property type="entry name" value="Tll0287-like_dom"/>
</dbReference>
<dbReference type="Proteomes" id="UP000002383">
    <property type="component" value="Chromosome"/>
</dbReference>
<organism evidence="3 4">
    <name type="scientific">Thioalkalivibrio sulfidiphilus (strain HL-EbGR7)</name>
    <dbReference type="NCBI Taxonomy" id="396588"/>
    <lineage>
        <taxon>Bacteria</taxon>
        <taxon>Pseudomonadati</taxon>
        <taxon>Pseudomonadota</taxon>
        <taxon>Gammaproteobacteria</taxon>
        <taxon>Chromatiales</taxon>
        <taxon>Ectothiorhodospiraceae</taxon>
        <taxon>Thioalkalivibrio</taxon>
    </lineage>
</organism>
<evidence type="ECO:0000313" key="3">
    <source>
        <dbReference type="EMBL" id="ACL72515.1"/>
    </source>
</evidence>
<dbReference type="OrthoDB" id="9797588at2"/>
<dbReference type="EMBL" id="CP001339">
    <property type="protein sequence ID" value="ACL72515.1"/>
    <property type="molecule type" value="Genomic_DNA"/>
</dbReference>
<dbReference type="RefSeq" id="WP_012637998.1">
    <property type="nucleotide sequence ID" value="NC_011901.1"/>
</dbReference>
<dbReference type="STRING" id="396588.Tgr7_1430"/>
<feature type="chain" id="PRO_5002873104" description="Tll0287-like domain-containing protein" evidence="1">
    <location>
        <begin position="20"/>
        <end position="186"/>
    </location>
</feature>
<feature type="domain" description="Tll0287-like" evidence="2">
    <location>
        <begin position="27"/>
        <end position="185"/>
    </location>
</feature>
<keyword evidence="1" id="KW-0732">Signal</keyword>
<feature type="signal peptide" evidence="1">
    <location>
        <begin position="1"/>
        <end position="19"/>
    </location>
</feature>
<evidence type="ECO:0000259" key="2">
    <source>
        <dbReference type="Pfam" id="PF11845"/>
    </source>
</evidence>
<dbReference type="HOGENOM" id="CLU_109783_1_0_6"/>
<dbReference type="AlphaFoldDB" id="B8GRG1"/>
<accession>B8GRG1</accession>
<evidence type="ECO:0000256" key="1">
    <source>
        <dbReference type="SAM" id="SignalP"/>
    </source>
</evidence>
<dbReference type="Pfam" id="PF11845">
    <property type="entry name" value="Tll0287-like"/>
    <property type="match status" value="1"/>
</dbReference>
<dbReference type="KEGG" id="tgr:Tgr7_1430"/>
<protein>
    <recommendedName>
        <fullName evidence="2">Tll0287-like domain-containing protein</fullName>
    </recommendedName>
</protein>
<reference evidence="3 4" key="1">
    <citation type="journal article" date="2011" name="Stand. Genomic Sci.">
        <title>Complete genome sequence of 'Thioalkalivibrio sulfidophilus' HL-EbGr7.</title>
        <authorList>
            <person name="Muyzer G."/>
            <person name="Sorokin D.Y."/>
            <person name="Mavromatis K."/>
            <person name="Lapidus A."/>
            <person name="Clum A."/>
            <person name="Ivanova N."/>
            <person name="Pati A."/>
            <person name="d'Haeseleer P."/>
            <person name="Woyke T."/>
            <person name="Kyrpides N.C."/>
        </authorList>
    </citation>
    <scope>NUCLEOTIDE SEQUENCE [LARGE SCALE GENOMIC DNA]</scope>
    <source>
        <strain evidence="3 4">HL-EbGR7</strain>
    </source>
</reference>
<proteinExistence type="predicted"/>
<dbReference type="eggNOG" id="COG3258">
    <property type="taxonomic scope" value="Bacteria"/>
</dbReference>
<evidence type="ECO:0000313" key="4">
    <source>
        <dbReference type="Proteomes" id="UP000002383"/>
    </source>
</evidence>